<organism evidence="1 2">
    <name type="scientific">Billgrantia ethanolica</name>
    <dbReference type="NCBI Taxonomy" id="2733486"/>
    <lineage>
        <taxon>Bacteria</taxon>
        <taxon>Pseudomonadati</taxon>
        <taxon>Pseudomonadota</taxon>
        <taxon>Gammaproteobacteria</taxon>
        <taxon>Oceanospirillales</taxon>
        <taxon>Halomonadaceae</taxon>
        <taxon>Billgrantia</taxon>
    </lineage>
</organism>
<reference evidence="1 2" key="1">
    <citation type="journal article" date="2021" name="Front. Microbiol.">
        <title>Aerobic Denitrification and Heterotrophic Sulfur Oxidation in the Genus Halomonas Revealed by Six Novel Species Characterizations and Genome-Based Analysis.</title>
        <authorList>
            <person name="Wang L."/>
            <person name="Shao Z."/>
        </authorList>
    </citation>
    <scope>NUCLEOTIDE SEQUENCE [LARGE SCALE GENOMIC DNA]</scope>
    <source>
        <strain evidence="1 2">MCCC 1A11081</strain>
    </source>
</reference>
<evidence type="ECO:0000313" key="2">
    <source>
        <dbReference type="Proteomes" id="UP001320168"/>
    </source>
</evidence>
<dbReference type="Proteomes" id="UP001320168">
    <property type="component" value="Unassembled WGS sequence"/>
</dbReference>
<evidence type="ECO:0000313" key="1">
    <source>
        <dbReference type="EMBL" id="MCE8005379.1"/>
    </source>
</evidence>
<sequence length="106" mass="11353">TATASALAGTIADPRSLDMPYPRIAEPAQMVVNRDVFVPPLPLAEARLKPLQKTDNTPALPELTVLPDTLEIPVLLVTGDNVSTDDIMPAGQRVMPYWSSVYASAP</sequence>
<accession>A0ABS9AC28</accession>
<feature type="non-terminal residue" evidence="1">
    <location>
        <position position="106"/>
    </location>
</feature>
<proteinExistence type="predicted"/>
<dbReference type="EMBL" id="JABFTX010000038">
    <property type="protein sequence ID" value="MCE8005379.1"/>
    <property type="molecule type" value="Genomic_DNA"/>
</dbReference>
<protein>
    <submittedName>
        <fullName evidence="1">Aconitate hydratase</fullName>
    </submittedName>
</protein>
<feature type="non-terminal residue" evidence="1">
    <location>
        <position position="1"/>
    </location>
</feature>
<dbReference type="SUPFAM" id="SSF52016">
    <property type="entry name" value="LeuD/IlvD-like"/>
    <property type="match status" value="1"/>
</dbReference>
<keyword evidence="2" id="KW-1185">Reference proteome</keyword>
<comment type="caution">
    <text evidence="1">The sequence shown here is derived from an EMBL/GenBank/DDBJ whole genome shotgun (WGS) entry which is preliminary data.</text>
</comment>
<name>A0ABS9AC28_9GAMM</name>
<gene>
    <name evidence="1" type="ORF">HOP53_21390</name>
</gene>